<organism evidence="21 22">
    <name type="scientific">Oryctolagus cuniculus</name>
    <name type="common">Rabbit</name>
    <dbReference type="NCBI Taxonomy" id="9986"/>
    <lineage>
        <taxon>Eukaryota</taxon>
        <taxon>Metazoa</taxon>
        <taxon>Chordata</taxon>
        <taxon>Craniata</taxon>
        <taxon>Vertebrata</taxon>
        <taxon>Euteleostomi</taxon>
        <taxon>Mammalia</taxon>
        <taxon>Eutheria</taxon>
        <taxon>Euarchontoglires</taxon>
        <taxon>Glires</taxon>
        <taxon>Lagomorpha</taxon>
        <taxon>Leporidae</taxon>
        <taxon>Oryctolagus</taxon>
    </lineage>
</organism>
<dbReference type="FunFam" id="3.40.50.2300:FF:000185">
    <property type="entry name" value="Guanylate cyclase"/>
    <property type="match status" value="1"/>
</dbReference>
<keyword evidence="7" id="KW-0256">Endoplasmic reticulum</keyword>
<feature type="domain" description="Guanylate cyclase" evidence="20">
    <location>
        <begin position="796"/>
        <end position="926"/>
    </location>
</feature>
<evidence type="ECO:0000256" key="6">
    <source>
        <dbReference type="ARBA" id="ARBA00022741"/>
    </source>
</evidence>
<dbReference type="GO" id="GO:0035556">
    <property type="term" value="P:intracellular signal transduction"/>
    <property type="evidence" value="ECO:0007669"/>
    <property type="project" value="InterPro"/>
</dbReference>
<dbReference type="InterPro" id="IPR011009">
    <property type="entry name" value="Kinase-like_dom_sf"/>
</dbReference>
<evidence type="ECO:0000313" key="22">
    <source>
        <dbReference type="Proteomes" id="UP000001811"/>
    </source>
</evidence>
<keyword evidence="6" id="KW-0547">Nucleotide-binding</keyword>
<comment type="catalytic activity">
    <reaction evidence="15">
        <text>GTP = 3',5'-cyclic GMP + diphosphate</text>
        <dbReference type="Rhea" id="RHEA:13665"/>
        <dbReference type="ChEBI" id="CHEBI:33019"/>
        <dbReference type="ChEBI" id="CHEBI:37565"/>
        <dbReference type="ChEBI" id="CHEBI:57746"/>
        <dbReference type="EC" id="4.6.1.2"/>
    </reaction>
    <physiologicalReaction direction="left-to-right" evidence="15">
        <dbReference type="Rhea" id="RHEA:13666"/>
    </physiologicalReaction>
</comment>
<reference evidence="21" key="3">
    <citation type="submission" date="2025-09" db="UniProtKB">
        <authorList>
            <consortium name="Ensembl"/>
        </authorList>
    </citation>
    <scope>IDENTIFICATION</scope>
    <source>
        <strain evidence="21">Thorbecke</strain>
    </source>
</reference>
<dbReference type="GeneTree" id="ENSGT00940000155955"/>
<dbReference type="Pfam" id="PF07714">
    <property type="entry name" value="PK_Tyr_Ser-Thr"/>
    <property type="match status" value="1"/>
</dbReference>
<keyword evidence="10" id="KW-0472">Membrane</keyword>
<reference evidence="21 22" key="1">
    <citation type="journal article" date="2011" name="Nature">
        <title>A high-resolution map of human evolutionary constraint using 29 mammals.</title>
        <authorList>
            <person name="Lindblad-Toh K."/>
            <person name="Garber M."/>
            <person name="Zuk O."/>
            <person name="Lin M.F."/>
            <person name="Parker B.J."/>
            <person name="Washietl S."/>
            <person name="Kheradpour P."/>
            <person name="Ernst J."/>
            <person name="Jordan G."/>
            <person name="Mauceli E."/>
            <person name="Ward L.D."/>
            <person name="Lowe C.B."/>
            <person name="Holloway A.K."/>
            <person name="Clamp M."/>
            <person name="Gnerre S."/>
            <person name="Alfoldi J."/>
            <person name="Beal K."/>
            <person name="Chang J."/>
            <person name="Clawson H."/>
            <person name="Cuff J."/>
            <person name="Di Palma F."/>
            <person name="Fitzgerald S."/>
            <person name="Flicek P."/>
            <person name="Guttman M."/>
            <person name="Hubisz M.J."/>
            <person name="Jaffe D.B."/>
            <person name="Jungreis I."/>
            <person name="Kent W.J."/>
            <person name="Kostka D."/>
            <person name="Lara M."/>
            <person name="Martins A.L."/>
            <person name="Massingham T."/>
            <person name="Moltke I."/>
            <person name="Raney B.J."/>
            <person name="Rasmussen M.D."/>
            <person name="Robinson J."/>
            <person name="Stark A."/>
            <person name="Vilella A.J."/>
            <person name="Wen J."/>
            <person name="Xie X."/>
            <person name="Zody M.C."/>
            <person name="Baldwin J."/>
            <person name="Bloom T."/>
            <person name="Chin C.W."/>
            <person name="Heiman D."/>
            <person name="Nicol R."/>
            <person name="Nusbaum C."/>
            <person name="Young S."/>
            <person name="Wilkinson J."/>
            <person name="Worley K.C."/>
            <person name="Kovar C.L."/>
            <person name="Muzny D.M."/>
            <person name="Gibbs R.A."/>
            <person name="Cree A."/>
            <person name="Dihn H.H."/>
            <person name="Fowler G."/>
            <person name="Jhangiani S."/>
            <person name="Joshi V."/>
            <person name="Lee S."/>
            <person name="Lewis L.R."/>
            <person name="Nazareth L.V."/>
            <person name="Okwuonu G."/>
            <person name="Santibanez J."/>
            <person name="Warren W.C."/>
            <person name="Mardis E.R."/>
            <person name="Weinstock G.M."/>
            <person name="Wilson R.K."/>
            <person name="Delehaunty K."/>
            <person name="Dooling D."/>
            <person name="Fronik C."/>
            <person name="Fulton L."/>
            <person name="Fulton B."/>
            <person name="Graves T."/>
            <person name="Minx P."/>
            <person name="Sodergren E."/>
            <person name="Birney E."/>
            <person name="Margulies E.H."/>
            <person name="Herrero J."/>
            <person name="Green E.D."/>
            <person name="Haussler D."/>
            <person name="Siepel A."/>
            <person name="Goldman N."/>
            <person name="Pollard K.S."/>
            <person name="Pedersen J.S."/>
            <person name="Lander E.S."/>
            <person name="Kellis M."/>
        </authorList>
    </citation>
    <scope>NUCLEOTIDE SEQUENCE [LARGE SCALE GENOMIC DNA]</scope>
    <source>
        <strain evidence="21 22">Thorbecke inbred</strain>
    </source>
</reference>
<dbReference type="GO" id="GO:0004383">
    <property type="term" value="F:guanylate cyclase activity"/>
    <property type="evidence" value="ECO:0007669"/>
    <property type="project" value="UniProtKB-EC"/>
</dbReference>
<dbReference type="SUPFAM" id="SSF55073">
    <property type="entry name" value="Nucleotide cyclase"/>
    <property type="match status" value="1"/>
</dbReference>
<dbReference type="PROSITE" id="PS00452">
    <property type="entry name" value="GUANYLATE_CYCLASE_1"/>
    <property type="match status" value="1"/>
</dbReference>
<dbReference type="eggNOG" id="KOG1023">
    <property type="taxonomic scope" value="Eukaryota"/>
</dbReference>
<protein>
    <recommendedName>
        <fullName evidence="17">Guanylate cyclase</fullName>
        <ecNumber evidence="17">4.6.1.2</ecNumber>
    </recommendedName>
</protein>
<dbReference type="PaxDb" id="9986-ENSOCUP00000007062"/>
<keyword evidence="13 16" id="KW-0456">Lyase</keyword>
<dbReference type="CDD" id="cd07302">
    <property type="entry name" value="CHD"/>
    <property type="match status" value="1"/>
</dbReference>
<dbReference type="GO" id="GO:0005886">
    <property type="term" value="C:plasma membrane"/>
    <property type="evidence" value="ECO:0007669"/>
    <property type="project" value="UniProtKB-SubCell"/>
</dbReference>
<dbReference type="SMART" id="SM00044">
    <property type="entry name" value="CYCc"/>
    <property type="match status" value="1"/>
</dbReference>
<dbReference type="InterPro" id="IPR001245">
    <property type="entry name" value="Ser-Thr/Tyr_kinase_cat_dom"/>
</dbReference>
<evidence type="ECO:0000256" key="18">
    <source>
        <dbReference type="SAM" id="SignalP"/>
    </source>
</evidence>
<dbReference type="Proteomes" id="UP000001811">
    <property type="component" value="Chromosome 8"/>
</dbReference>
<evidence type="ECO:0000256" key="17">
    <source>
        <dbReference type="RuleBase" id="RU003431"/>
    </source>
</evidence>
<evidence type="ECO:0000259" key="20">
    <source>
        <dbReference type="PROSITE" id="PS50125"/>
    </source>
</evidence>
<dbReference type="EMBL" id="AAGW02044775">
    <property type="status" value="NOT_ANNOTATED_CDS"/>
    <property type="molecule type" value="Genomic_DNA"/>
</dbReference>
<evidence type="ECO:0000256" key="8">
    <source>
        <dbReference type="ARBA" id="ARBA00022989"/>
    </source>
</evidence>
<dbReference type="PROSITE" id="PS50011">
    <property type="entry name" value="PROTEIN_KINASE_DOM"/>
    <property type="match status" value="1"/>
</dbReference>
<dbReference type="GO" id="GO:0005525">
    <property type="term" value="F:GTP binding"/>
    <property type="evidence" value="ECO:0007669"/>
    <property type="project" value="UniProtKB-KW"/>
</dbReference>
<evidence type="ECO:0000256" key="1">
    <source>
        <dbReference type="ARBA" id="ARBA00004115"/>
    </source>
</evidence>
<keyword evidence="5 18" id="KW-0732">Signal</keyword>
<keyword evidence="3" id="KW-1003">Cell membrane</keyword>
<evidence type="ECO:0000256" key="12">
    <source>
        <dbReference type="ARBA" id="ARBA00023180"/>
    </source>
</evidence>
<dbReference type="SMR" id="G1SUM0"/>
<dbReference type="GO" id="GO:0005789">
    <property type="term" value="C:endoplasmic reticulum membrane"/>
    <property type="evidence" value="ECO:0007669"/>
    <property type="project" value="UniProtKB-SubCell"/>
</dbReference>
<evidence type="ECO:0000256" key="4">
    <source>
        <dbReference type="ARBA" id="ARBA00022692"/>
    </source>
</evidence>
<dbReference type="HOGENOM" id="CLU_001072_1_3_1"/>
<dbReference type="GO" id="GO:0007168">
    <property type="term" value="P:receptor guanylyl cyclase signaling pathway"/>
    <property type="evidence" value="ECO:0007669"/>
    <property type="project" value="TreeGrafter"/>
</dbReference>
<dbReference type="SUPFAM" id="SSF53822">
    <property type="entry name" value="Periplasmic binding protein-like I"/>
    <property type="match status" value="1"/>
</dbReference>
<dbReference type="PANTHER" id="PTHR11920">
    <property type="entry name" value="GUANYLYL CYCLASE"/>
    <property type="match status" value="1"/>
</dbReference>
<keyword evidence="8" id="KW-1133">Transmembrane helix</keyword>
<keyword evidence="11" id="KW-0675">Receptor</keyword>
<keyword evidence="12" id="KW-0325">Glycoprotein</keyword>
<evidence type="ECO:0000256" key="15">
    <source>
        <dbReference type="ARBA" id="ARBA00036920"/>
    </source>
</evidence>
<dbReference type="GO" id="GO:0005524">
    <property type="term" value="F:ATP binding"/>
    <property type="evidence" value="ECO:0007669"/>
    <property type="project" value="InterPro"/>
</dbReference>
<keyword evidence="4" id="KW-0812">Transmembrane</keyword>
<dbReference type="PANTHER" id="PTHR11920:SF347">
    <property type="entry name" value="GUANYLYL CYCLASE C"/>
    <property type="match status" value="1"/>
</dbReference>
<evidence type="ECO:0000256" key="9">
    <source>
        <dbReference type="ARBA" id="ARBA00023134"/>
    </source>
</evidence>
<dbReference type="GO" id="GO:0009636">
    <property type="term" value="P:response to toxic substance"/>
    <property type="evidence" value="ECO:0007669"/>
    <property type="project" value="Ensembl"/>
</dbReference>
<reference evidence="21" key="2">
    <citation type="submission" date="2025-08" db="UniProtKB">
        <authorList>
            <consortium name="Ensembl"/>
        </authorList>
    </citation>
    <scope>IDENTIFICATION</scope>
    <source>
        <strain evidence="21">Thorbecke</strain>
    </source>
</reference>
<comment type="subcellular location">
    <subcellularLocation>
        <location evidence="2">Cell membrane</location>
        <topology evidence="2">Single-pass type I membrane protein</topology>
    </subcellularLocation>
    <subcellularLocation>
        <location evidence="1">Endoplasmic reticulum membrane</location>
        <topology evidence="1">Single-pass type I membrane protein</topology>
    </subcellularLocation>
</comment>
<dbReference type="Ensembl" id="ENSOCUT00000008169.4">
    <property type="protein sequence ID" value="ENSOCUP00000007062.3"/>
    <property type="gene ID" value="ENSOCUG00000008162.4"/>
</dbReference>
<evidence type="ECO:0000256" key="10">
    <source>
        <dbReference type="ARBA" id="ARBA00023136"/>
    </source>
</evidence>
<dbReference type="FunCoup" id="G1SUM0">
    <property type="interactions" value="451"/>
</dbReference>
<dbReference type="InterPro" id="IPR000719">
    <property type="entry name" value="Prot_kinase_dom"/>
</dbReference>
<dbReference type="Pfam" id="PF00211">
    <property type="entry name" value="Guanylate_cyc"/>
    <property type="match status" value="1"/>
</dbReference>
<name>G1SUM0_RABIT</name>
<dbReference type="InterPro" id="IPR001054">
    <property type="entry name" value="A/G_cyclase"/>
</dbReference>
<dbReference type="SUPFAM" id="SSF56112">
    <property type="entry name" value="Protein kinase-like (PK-like)"/>
    <property type="match status" value="1"/>
</dbReference>
<dbReference type="Gene3D" id="3.40.50.2300">
    <property type="match status" value="2"/>
</dbReference>
<dbReference type="EC" id="4.6.1.2" evidence="17"/>
<feature type="chain" id="PRO_5023902999" description="Guanylate cyclase" evidence="18">
    <location>
        <begin position="21"/>
        <end position="1045"/>
    </location>
</feature>
<accession>G1SUM0</accession>
<dbReference type="EMBL" id="AAGW02044777">
    <property type="status" value="NOT_ANNOTATED_CDS"/>
    <property type="molecule type" value="Genomic_DNA"/>
</dbReference>
<evidence type="ECO:0000256" key="13">
    <source>
        <dbReference type="ARBA" id="ARBA00023239"/>
    </source>
</evidence>
<dbReference type="InterPro" id="IPR050401">
    <property type="entry name" value="Cyclic_nucleotide_synthase"/>
</dbReference>
<feature type="signal peptide" evidence="18">
    <location>
        <begin position="1"/>
        <end position="20"/>
    </location>
</feature>
<dbReference type="STRING" id="9986.ENSOCUP00000007062"/>
<dbReference type="InParanoid" id="G1SUM0"/>
<dbReference type="InterPro" id="IPR028082">
    <property type="entry name" value="Peripla_BP_I"/>
</dbReference>
<dbReference type="GO" id="GO:0042127">
    <property type="term" value="P:regulation of cell population proliferation"/>
    <property type="evidence" value="ECO:0007669"/>
    <property type="project" value="Ensembl"/>
</dbReference>
<dbReference type="AlphaFoldDB" id="G1SUM0"/>
<evidence type="ECO:0000256" key="3">
    <source>
        <dbReference type="ARBA" id="ARBA00022475"/>
    </source>
</evidence>
<evidence type="ECO:0000256" key="5">
    <source>
        <dbReference type="ARBA" id="ARBA00022729"/>
    </source>
</evidence>
<dbReference type="FunFam" id="1.10.510.10:FF:000364">
    <property type="entry name" value="Guanylate cyclase"/>
    <property type="match status" value="1"/>
</dbReference>
<dbReference type="InterPro" id="IPR029787">
    <property type="entry name" value="Nucleotide_cyclase"/>
</dbReference>
<dbReference type="EMBL" id="AAGW02044776">
    <property type="status" value="NOT_ANNOTATED_CDS"/>
    <property type="molecule type" value="Genomic_DNA"/>
</dbReference>
<evidence type="ECO:0000259" key="19">
    <source>
        <dbReference type="PROSITE" id="PS50011"/>
    </source>
</evidence>
<evidence type="ECO:0000256" key="2">
    <source>
        <dbReference type="ARBA" id="ARBA00004251"/>
    </source>
</evidence>
<evidence type="ECO:0000256" key="11">
    <source>
        <dbReference type="ARBA" id="ARBA00023170"/>
    </source>
</evidence>
<gene>
    <name evidence="21" type="primary">GUCY2C</name>
</gene>
<feature type="domain" description="Protein kinase" evidence="19">
    <location>
        <begin position="461"/>
        <end position="721"/>
    </location>
</feature>
<keyword evidence="22" id="KW-1185">Reference proteome</keyword>
<dbReference type="Gene3D" id="3.30.70.1230">
    <property type="entry name" value="Nucleotide cyclase"/>
    <property type="match status" value="1"/>
</dbReference>
<dbReference type="FunFam" id="3.30.70.1230:FF:000015">
    <property type="entry name" value="Guanylate cyclase"/>
    <property type="match status" value="1"/>
</dbReference>
<evidence type="ECO:0000256" key="14">
    <source>
        <dbReference type="ARBA" id="ARBA00023293"/>
    </source>
</evidence>
<sequence>MKTLLLGLVLWSLLFQLGLMFWATQVSQKCHSGNYEISVLMMNNSAFPESLDNLKEAVIEGMDIVRQRLHEAGLNVTVNATFIYSDGLIHKSGDCRSSTCEGLDLLREITREKQMGCVLMGPSCTYSTFQMYLDTQLNYPMISAGSFGLSCDYKETLTRLMPPARKLMYFLVNFWKVNDLPFKPFSWDSSYIYKDGSETEDCFWYLNALEAGVSYFSQELNFKDTLRKEDEFRNILTDLNRKSNVIVMCGKPKVIDNLKDDWTVAEDTVIILVDLFNNYYFNDSVTAPDYMKNFLVLTLPPGNFTLNNSFSKDVLPARNDFTLAYLDGTLLFGHMLKTFLKNGENITTSKFAHAFRNLTFQGYTGPVTLDDCGDIDTTMILLYTSVDTKKFKVLLTYDTRVNNTIPVDMSPTFVWKNHKLPNDIPGRKYKRDHELRQKKWSHIPPENIFPLETNETNQVSLKIDDDRRRDTIQSLRQCKYDKKRVILKDLKHSDGNFTEKQKIELNKLLQIDYYNLTKFYGTVKLDSRIFGVIEYCERGSLREVLNDTISYPDGTFMDWEFKISVLYDIAKGMSYLHSSKTEVHGRLKSTNCVVDSRMVVKITDFGCNSILPPKRDLWMAPEHLRHSRTSQKGDVYSYGIIAQEIILRRETFYTQSCWDQNEKLFRVENANSMKPFRPDLFLETAEENEVEVYLLVKNCWEEDPEKRPDFKKIENILAKIFGLFHDQKSESYMDTLIRRLQLYSRNLEHLVEERTQLYKAERDRADRLNFMLLPRLVVKSLKEKGIVEPELYEEVTVYFSDIVGFTTICKYSTPMEVVDMLNDIYKSFDHIVDHHDVYKVETIGDAYMVASGLPKRNGNRHALDIAKMALEILSFMGTFELEHLPGLPVWIRIGIHSGPCAAGVVGIKMPRYCLFGDTVNTASRMESTGLPLRIHMNGSTLSILKRTECQFLYEVRGETYLKGRGTEITYWLTGMKDQEYNLPAPPTVENQQRLQAEFSDMIANSLQKRQAAGIRSRKPTRVASYKKGTLEYLQLNTTDKEVTYF</sequence>
<dbReference type="EMBL" id="AAGW02044778">
    <property type="status" value="NOT_ANNOTATED_CDS"/>
    <property type="molecule type" value="Genomic_DNA"/>
</dbReference>
<proteinExistence type="inferred from homology"/>
<dbReference type="GO" id="GO:0004672">
    <property type="term" value="F:protein kinase activity"/>
    <property type="evidence" value="ECO:0007669"/>
    <property type="project" value="InterPro"/>
</dbReference>
<comment type="similarity">
    <text evidence="16">Belongs to the adenylyl cyclase class-4/guanylyl cyclase family.</text>
</comment>
<dbReference type="EMBL" id="AAGW02044779">
    <property type="status" value="NOT_ANNOTATED_CDS"/>
    <property type="molecule type" value="Genomic_DNA"/>
</dbReference>
<dbReference type="Gene3D" id="1.10.510.10">
    <property type="entry name" value="Transferase(Phosphotransferase) domain 1"/>
    <property type="match status" value="1"/>
</dbReference>
<keyword evidence="9" id="KW-0342">GTP-binding</keyword>
<dbReference type="PROSITE" id="PS50125">
    <property type="entry name" value="GUANYLATE_CYCLASE_2"/>
    <property type="match status" value="1"/>
</dbReference>
<dbReference type="InterPro" id="IPR018297">
    <property type="entry name" value="A/G_cyclase_CS"/>
</dbReference>
<dbReference type="GO" id="GO:0004016">
    <property type="term" value="F:adenylate cyclase activity"/>
    <property type="evidence" value="ECO:0007669"/>
    <property type="project" value="TreeGrafter"/>
</dbReference>
<evidence type="ECO:0000313" key="21">
    <source>
        <dbReference type="Ensembl" id="ENSOCUP00000007062.3"/>
    </source>
</evidence>
<evidence type="ECO:0000256" key="16">
    <source>
        <dbReference type="RuleBase" id="RU000405"/>
    </source>
</evidence>
<evidence type="ECO:0000256" key="7">
    <source>
        <dbReference type="ARBA" id="ARBA00022824"/>
    </source>
</evidence>
<dbReference type="GO" id="GO:0001653">
    <property type="term" value="F:peptide receptor activity"/>
    <property type="evidence" value="ECO:0007669"/>
    <property type="project" value="TreeGrafter"/>
</dbReference>
<dbReference type="Bgee" id="ENSOCUG00000008162">
    <property type="expression patterns" value="Expressed in ovary and 3 other cell types or tissues"/>
</dbReference>
<keyword evidence="14 17" id="KW-0141">cGMP biosynthesis</keyword>